<keyword evidence="10" id="KW-1185">Reference proteome</keyword>
<dbReference type="GO" id="GO:0046872">
    <property type="term" value="F:metal ion binding"/>
    <property type="evidence" value="ECO:0007669"/>
    <property type="project" value="UniProtKB-KW"/>
</dbReference>
<dbReference type="EMBL" id="LGTO01000007">
    <property type="protein sequence ID" value="KNE19831.1"/>
    <property type="molecule type" value="Genomic_DNA"/>
</dbReference>
<keyword evidence="6 8" id="KW-0472">Membrane</keyword>
<dbReference type="PATRIC" id="fig|1473.5.peg.1773"/>
<evidence type="ECO:0000256" key="7">
    <source>
        <dbReference type="PIRSR" id="PIRSR604254-1"/>
    </source>
</evidence>
<feature type="binding site" evidence="7">
    <location>
        <position position="63"/>
    </location>
    <ligand>
        <name>Zn(2+)</name>
        <dbReference type="ChEBI" id="CHEBI:29105"/>
    </ligand>
</feature>
<dbReference type="Proteomes" id="UP000036780">
    <property type="component" value="Unassembled WGS sequence"/>
</dbReference>
<reference evidence="10" key="1">
    <citation type="submission" date="2015-07" db="EMBL/GenBank/DDBJ databases">
        <title>Fjat-10053 dsm26.</title>
        <authorList>
            <person name="Liu B."/>
            <person name="Wang J."/>
            <person name="Zhu Y."/>
            <person name="Liu G."/>
            <person name="Chen Q."/>
            <person name="Chen Z."/>
            <person name="Lan J."/>
            <person name="Che J."/>
            <person name="Ge C."/>
            <person name="Shi H."/>
            <person name="Pan Z."/>
            <person name="Liu X."/>
        </authorList>
    </citation>
    <scope>NUCLEOTIDE SEQUENCE [LARGE SCALE GENOMIC DNA]</scope>
    <source>
        <strain evidence="10">DSM 26</strain>
    </source>
</reference>
<name>A0A0L0QMN6_VIRPA</name>
<dbReference type="GO" id="GO:0140911">
    <property type="term" value="F:pore-forming activity"/>
    <property type="evidence" value="ECO:0007669"/>
    <property type="project" value="InterPro"/>
</dbReference>
<keyword evidence="4 8" id="KW-0812">Transmembrane</keyword>
<feature type="binding site" evidence="7">
    <location>
        <position position="192"/>
    </location>
    <ligand>
        <name>Zn(2+)</name>
        <dbReference type="ChEBI" id="CHEBI:29105"/>
    </ligand>
</feature>
<keyword evidence="3" id="KW-1003">Cell membrane</keyword>
<dbReference type="AlphaFoldDB" id="A0A0L0QMN6"/>
<evidence type="ECO:0000256" key="6">
    <source>
        <dbReference type="ARBA" id="ARBA00023136"/>
    </source>
</evidence>
<keyword evidence="5 8" id="KW-1133">Transmembrane helix</keyword>
<evidence type="ECO:0000256" key="2">
    <source>
        <dbReference type="ARBA" id="ARBA00008488"/>
    </source>
</evidence>
<feature type="binding site" evidence="7">
    <location>
        <position position="196"/>
    </location>
    <ligand>
        <name>Zn(2+)</name>
        <dbReference type="ChEBI" id="CHEBI:29105"/>
    </ligand>
</feature>
<dbReference type="InterPro" id="IPR004254">
    <property type="entry name" value="AdipoR/HlyIII-related"/>
</dbReference>
<dbReference type="OrthoDB" id="9813689at2"/>
<feature type="transmembrane region" description="Helical" evidence="8">
    <location>
        <begin position="12"/>
        <end position="30"/>
    </location>
</feature>
<evidence type="ECO:0000256" key="5">
    <source>
        <dbReference type="ARBA" id="ARBA00022989"/>
    </source>
</evidence>
<comment type="caution">
    <text evidence="9">The sequence shown here is derived from an EMBL/GenBank/DDBJ whole genome shotgun (WGS) entry which is preliminary data.</text>
</comment>
<feature type="transmembrane region" description="Helical" evidence="8">
    <location>
        <begin position="105"/>
        <end position="128"/>
    </location>
</feature>
<dbReference type="InterPro" id="IPR005744">
    <property type="entry name" value="Hy-lIII"/>
</dbReference>
<keyword evidence="7" id="KW-0862">Zinc</keyword>
<evidence type="ECO:0000256" key="8">
    <source>
        <dbReference type="SAM" id="Phobius"/>
    </source>
</evidence>
<dbReference type="RefSeq" id="WP_050352389.1">
    <property type="nucleotide sequence ID" value="NZ_BOSN01000008.1"/>
</dbReference>
<dbReference type="GO" id="GO:0005886">
    <property type="term" value="C:plasma membrane"/>
    <property type="evidence" value="ECO:0007669"/>
    <property type="project" value="UniProtKB-SubCell"/>
</dbReference>
<feature type="transmembrane region" description="Helical" evidence="8">
    <location>
        <begin position="161"/>
        <end position="179"/>
    </location>
</feature>
<keyword evidence="7" id="KW-0479">Metal-binding</keyword>
<proteinExistence type="inferred from homology"/>
<comment type="similarity">
    <text evidence="2">Belongs to the UPF0073 (Hly-III) family.</text>
</comment>
<evidence type="ECO:0000256" key="3">
    <source>
        <dbReference type="ARBA" id="ARBA00022475"/>
    </source>
</evidence>
<dbReference type="GeneID" id="66871082"/>
<evidence type="ECO:0000256" key="4">
    <source>
        <dbReference type="ARBA" id="ARBA00022692"/>
    </source>
</evidence>
<dbReference type="PANTHER" id="PTHR20855">
    <property type="entry name" value="ADIPOR/PROGESTIN RECEPTOR-RELATED"/>
    <property type="match status" value="1"/>
</dbReference>
<protein>
    <submittedName>
        <fullName evidence="9">Hemolysin</fullName>
    </submittedName>
</protein>
<evidence type="ECO:0000313" key="10">
    <source>
        <dbReference type="Proteomes" id="UP000036780"/>
    </source>
</evidence>
<feature type="transmembrane region" description="Helical" evidence="8">
    <location>
        <begin position="42"/>
        <end position="62"/>
    </location>
</feature>
<dbReference type="PANTHER" id="PTHR20855:SF3">
    <property type="entry name" value="LD03007P"/>
    <property type="match status" value="1"/>
</dbReference>
<evidence type="ECO:0000313" key="9">
    <source>
        <dbReference type="EMBL" id="KNE19831.1"/>
    </source>
</evidence>
<dbReference type="Pfam" id="PF03006">
    <property type="entry name" value="HlyIII"/>
    <property type="match status" value="1"/>
</dbReference>
<feature type="transmembrane region" description="Helical" evidence="8">
    <location>
        <begin position="135"/>
        <end position="155"/>
    </location>
</feature>
<sequence>MGVYIREPINGLTHLFGAVLSFIGLLALIFKATETGGSPLVITAVVIFGLSMTLLYSASATYHMVIAKDRVIGFLRRIDHSMIYILIAGTYTPFCLISLKGTLGWTLFTTVTTLAVLGVVFKLVWFHCPRWLSTLLYIGMGWIVVFFSSALAPIITTGGMIFLVLGGIIYTIGGIIYALKPKALNFKHMGFHEIFHLFILAGSLCHFISVYAYVL</sequence>
<feature type="transmembrane region" description="Helical" evidence="8">
    <location>
        <begin position="191"/>
        <end position="214"/>
    </location>
</feature>
<gene>
    <name evidence="9" type="ORF">AFK71_15535</name>
</gene>
<accession>A0A0L0QMN6</accession>
<organism evidence="9 10">
    <name type="scientific">Virgibacillus pantothenticus</name>
    <dbReference type="NCBI Taxonomy" id="1473"/>
    <lineage>
        <taxon>Bacteria</taxon>
        <taxon>Bacillati</taxon>
        <taxon>Bacillota</taxon>
        <taxon>Bacilli</taxon>
        <taxon>Bacillales</taxon>
        <taxon>Bacillaceae</taxon>
        <taxon>Virgibacillus</taxon>
    </lineage>
</organism>
<evidence type="ECO:0000256" key="1">
    <source>
        <dbReference type="ARBA" id="ARBA00004651"/>
    </source>
</evidence>
<dbReference type="NCBIfam" id="TIGR01065">
    <property type="entry name" value="hlyIII"/>
    <property type="match status" value="1"/>
</dbReference>
<comment type="subcellular location">
    <subcellularLocation>
        <location evidence="1">Cell membrane</location>
        <topology evidence="1">Multi-pass membrane protein</topology>
    </subcellularLocation>
</comment>
<feature type="transmembrane region" description="Helical" evidence="8">
    <location>
        <begin position="82"/>
        <end position="99"/>
    </location>
</feature>